<dbReference type="EMBL" id="FNAI01000019">
    <property type="protein sequence ID" value="SDF50255.1"/>
    <property type="molecule type" value="Genomic_DNA"/>
</dbReference>
<dbReference type="GO" id="GO:0034220">
    <property type="term" value="P:monoatomic ion transmembrane transport"/>
    <property type="evidence" value="ECO:0007669"/>
    <property type="project" value="UniProtKB-KW"/>
</dbReference>
<accession>A0A1G7LL99</accession>
<dbReference type="Pfam" id="PF07885">
    <property type="entry name" value="Ion_trans_2"/>
    <property type="match status" value="1"/>
</dbReference>
<dbReference type="InterPro" id="IPR013099">
    <property type="entry name" value="K_chnl_dom"/>
</dbReference>
<feature type="transmembrane region" description="Helical" evidence="1">
    <location>
        <begin position="39"/>
        <end position="57"/>
    </location>
</feature>
<dbReference type="Proteomes" id="UP000199072">
    <property type="component" value="Unassembled WGS sequence"/>
</dbReference>
<dbReference type="STRING" id="1391627.SAMN05216464_11928"/>
<keyword evidence="1" id="KW-0472">Membrane</keyword>
<dbReference type="Gene3D" id="1.10.287.70">
    <property type="match status" value="1"/>
</dbReference>
<organism evidence="3 4">
    <name type="scientific">Mucilaginibacter pineti</name>
    <dbReference type="NCBI Taxonomy" id="1391627"/>
    <lineage>
        <taxon>Bacteria</taxon>
        <taxon>Pseudomonadati</taxon>
        <taxon>Bacteroidota</taxon>
        <taxon>Sphingobacteriia</taxon>
        <taxon>Sphingobacteriales</taxon>
        <taxon>Sphingobacteriaceae</taxon>
        <taxon>Mucilaginibacter</taxon>
    </lineage>
</organism>
<feature type="transmembrane region" description="Helical" evidence="1">
    <location>
        <begin position="203"/>
        <end position="224"/>
    </location>
</feature>
<evidence type="ECO:0000256" key="1">
    <source>
        <dbReference type="SAM" id="Phobius"/>
    </source>
</evidence>
<proteinExistence type="predicted"/>
<keyword evidence="1" id="KW-0812">Transmembrane</keyword>
<keyword evidence="4" id="KW-1185">Reference proteome</keyword>
<dbReference type="RefSeq" id="WP_091155841.1">
    <property type="nucleotide sequence ID" value="NZ_FNAI01000019.1"/>
</dbReference>
<dbReference type="AlphaFoldDB" id="A0A1G7LL99"/>
<name>A0A1G7LL99_9SPHI</name>
<feature type="transmembrane region" description="Helical" evidence="1">
    <location>
        <begin position="137"/>
        <end position="159"/>
    </location>
</feature>
<dbReference type="SUPFAM" id="SSF81324">
    <property type="entry name" value="Voltage-gated potassium channels"/>
    <property type="match status" value="1"/>
</dbReference>
<protein>
    <submittedName>
        <fullName evidence="3">Voltage-gated potassium channel</fullName>
    </submittedName>
</protein>
<keyword evidence="1" id="KW-1133">Transmembrane helix</keyword>
<feature type="transmembrane region" description="Helical" evidence="1">
    <location>
        <begin position="77"/>
        <end position="93"/>
    </location>
</feature>
<sequence>MTGKNNQTKAGSHLLHHKSRIVKLCGKQEADRRAIGLEWIIELALLLIQYLFPGLYIRHISERYGTVSKTMASEVYLITKLVFVWAILFIPLYDQGFRMAGYPVFLFAALYLSIETLFYIPTLFFDEQVSHEHYSKVRGAILMFIHYWILIITFAITYLSTRSINFTNGSVVTKPFDSFYFSVITACTIGYGDITPHTTFGRMCVIIQSAIFVIFGAVLINLLISQPQDNANIHKD</sequence>
<reference evidence="3 4" key="1">
    <citation type="submission" date="2016-10" db="EMBL/GenBank/DDBJ databases">
        <authorList>
            <person name="de Groot N.N."/>
        </authorList>
    </citation>
    <scope>NUCLEOTIDE SEQUENCE [LARGE SCALE GENOMIC DNA]</scope>
    <source>
        <strain evidence="3 4">47C3B</strain>
    </source>
</reference>
<keyword evidence="3" id="KW-0813">Transport</keyword>
<gene>
    <name evidence="3" type="ORF">SAMN05216464_11928</name>
</gene>
<feature type="domain" description="Potassium channel" evidence="2">
    <location>
        <begin position="149"/>
        <end position="225"/>
    </location>
</feature>
<evidence type="ECO:0000313" key="4">
    <source>
        <dbReference type="Proteomes" id="UP000199072"/>
    </source>
</evidence>
<evidence type="ECO:0000259" key="2">
    <source>
        <dbReference type="Pfam" id="PF07885"/>
    </source>
</evidence>
<feature type="transmembrane region" description="Helical" evidence="1">
    <location>
        <begin position="179"/>
        <end position="196"/>
    </location>
</feature>
<keyword evidence="3" id="KW-0407">Ion channel</keyword>
<keyword evidence="3" id="KW-0406">Ion transport</keyword>
<dbReference type="OrthoDB" id="9799090at2"/>
<feature type="transmembrane region" description="Helical" evidence="1">
    <location>
        <begin position="105"/>
        <end position="125"/>
    </location>
</feature>
<evidence type="ECO:0000313" key="3">
    <source>
        <dbReference type="EMBL" id="SDF50255.1"/>
    </source>
</evidence>